<evidence type="ECO:0008006" key="3">
    <source>
        <dbReference type="Google" id="ProtNLM"/>
    </source>
</evidence>
<protein>
    <recommendedName>
        <fullName evidence="3">DUF4440 domain-containing protein</fullName>
    </recommendedName>
</protein>
<keyword evidence="2" id="KW-1185">Reference proteome</keyword>
<evidence type="ECO:0000313" key="2">
    <source>
        <dbReference type="Proteomes" id="UP000187158"/>
    </source>
</evidence>
<reference evidence="1 2" key="1">
    <citation type="submission" date="2016-11" db="EMBL/GenBank/DDBJ databases">
        <title>Paenibacillus species isolates.</title>
        <authorList>
            <person name="Beno S.M."/>
        </authorList>
    </citation>
    <scope>NUCLEOTIDE SEQUENCE [LARGE SCALE GENOMIC DNA]</scope>
    <source>
        <strain evidence="1 2">FSL H7-0433</strain>
    </source>
</reference>
<gene>
    <name evidence="1" type="ORF">BSO21_33920</name>
</gene>
<comment type="caution">
    <text evidence="1">The sequence shown here is derived from an EMBL/GenBank/DDBJ whole genome shotgun (WGS) entry which is preliminary data.</text>
</comment>
<feature type="non-terminal residue" evidence="1">
    <location>
        <position position="1"/>
    </location>
</feature>
<name>A0ABX3GE88_9BACL</name>
<organism evidence="1 2">
    <name type="scientific">Paenibacillus odorifer</name>
    <dbReference type="NCBI Taxonomy" id="189426"/>
    <lineage>
        <taxon>Bacteria</taxon>
        <taxon>Bacillati</taxon>
        <taxon>Bacillota</taxon>
        <taxon>Bacilli</taxon>
        <taxon>Bacillales</taxon>
        <taxon>Paenibacillaceae</taxon>
        <taxon>Paenibacillus</taxon>
    </lineage>
</organism>
<sequence length="61" mass="6874">AKIIHYTQDTAAVYMVQTSIKLKGPEFQDNRSTSVTTLKKSKAGKWMLDQTYPISVDKLTP</sequence>
<proteinExistence type="predicted"/>
<accession>A0ABX3GE88</accession>
<dbReference type="Proteomes" id="UP000187158">
    <property type="component" value="Unassembled WGS sequence"/>
</dbReference>
<evidence type="ECO:0000313" key="1">
    <source>
        <dbReference type="EMBL" id="OMC94776.1"/>
    </source>
</evidence>
<dbReference type="EMBL" id="MPVP01000657">
    <property type="protein sequence ID" value="OMC94776.1"/>
    <property type="molecule type" value="Genomic_DNA"/>
</dbReference>